<dbReference type="OrthoDB" id="3254248at2"/>
<dbReference type="Pfam" id="PF06271">
    <property type="entry name" value="RDD"/>
    <property type="match status" value="1"/>
</dbReference>
<evidence type="ECO:0000256" key="2">
    <source>
        <dbReference type="ARBA" id="ARBA00022475"/>
    </source>
</evidence>
<dbReference type="SUPFAM" id="SSF49879">
    <property type="entry name" value="SMAD/FHA domain"/>
    <property type="match status" value="1"/>
</dbReference>
<evidence type="ECO:0000256" key="6">
    <source>
        <dbReference type="ARBA" id="ARBA00023136"/>
    </source>
</evidence>
<feature type="transmembrane region" description="Helical" evidence="8">
    <location>
        <begin position="110"/>
        <end position="136"/>
    </location>
</feature>
<feature type="transmembrane region" description="Helical" evidence="8">
    <location>
        <begin position="20"/>
        <end position="46"/>
    </location>
</feature>
<feature type="region of interest" description="Disordered" evidence="7">
    <location>
        <begin position="307"/>
        <end position="328"/>
    </location>
</feature>
<dbReference type="CDD" id="cd00060">
    <property type="entry name" value="FHA"/>
    <property type="match status" value="1"/>
</dbReference>
<proteinExistence type="predicted"/>
<dbReference type="Proteomes" id="UP000245469">
    <property type="component" value="Unassembled WGS sequence"/>
</dbReference>
<keyword evidence="3" id="KW-0597">Phosphoprotein</keyword>
<comment type="subcellular location">
    <subcellularLocation>
        <location evidence="1">Cell membrane</location>
        <topology evidence="1">Multi-pass membrane protein</topology>
    </subcellularLocation>
</comment>
<keyword evidence="6 8" id="KW-0472">Membrane</keyword>
<evidence type="ECO:0000256" key="8">
    <source>
        <dbReference type="SAM" id="Phobius"/>
    </source>
</evidence>
<organism evidence="10 11">
    <name type="scientific">Quadrisphaera granulorum</name>
    <dbReference type="NCBI Taxonomy" id="317664"/>
    <lineage>
        <taxon>Bacteria</taxon>
        <taxon>Bacillati</taxon>
        <taxon>Actinomycetota</taxon>
        <taxon>Actinomycetes</taxon>
        <taxon>Kineosporiales</taxon>
        <taxon>Kineosporiaceae</taxon>
        <taxon>Quadrisphaera</taxon>
    </lineage>
</organism>
<dbReference type="PROSITE" id="PS50006">
    <property type="entry name" value="FHA_DOMAIN"/>
    <property type="match status" value="1"/>
</dbReference>
<dbReference type="InterPro" id="IPR051791">
    <property type="entry name" value="Pra-immunoreactive"/>
</dbReference>
<dbReference type="GO" id="GO:0005886">
    <property type="term" value="C:plasma membrane"/>
    <property type="evidence" value="ECO:0007669"/>
    <property type="project" value="UniProtKB-SubCell"/>
</dbReference>
<keyword evidence="11" id="KW-1185">Reference proteome</keyword>
<dbReference type="InterPro" id="IPR008984">
    <property type="entry name" value="SMAD_FHA_dom_sf"/>
</dbReference>
<evidence type="ECO:0000256" key="5">
    <source>
        <dbReference type="ARBA" id="ARBA00022989"/>
    </source>
</evidence>
<keyword evidence="4 8" id="KW-0812">Transmembrane</keyword>
<keyword evidence="5 8" id="KW-1133">Transmembrane helix</keyword>
<evidence type="ECO:0000313" key="11">
    <source>
        <dbReference type="Proteomes" id="UP000245469"/>
    </source>
</evidence>
<feature type="compositionally biased region" description="Pro residues" evidence="7">
    <location>
        <begin position="177"/>
        <end position="187"/>
    </location>
</feature>
<dbReference type="InterPro" id="IPR010432">
    <property type="entry name" value="RDD"/>
</dbReference>
<sequence>MSYGPHPSRLVPAPLGRRLGAYAINAAISTAASLVFFLVGGLLVTLGAQLPGDAVVRLGLLLLAFWPVGALAGAAAWVVMESRSASLGKRVMGLRVANLDSGENLTLGPIIGRMLVLGALNGFTFGIGTIIMIVIVTREPNNDGRMWHDQIFGSIVIDERASPISTPAPRPVDRPVAGPPPPAPVPYRPMAAKAPGAVAEPPSRFGPPAPFAPRDPAPQPPAQQPPAQQPRAPQPPVPPPAPVASAAPVPSAAPAAPAAAPAPAAGVASQEADEATQVSLRPGPAPAAPAWTVTLADGARVVVDKPTLLGRDPEPRDGEQGTTAVRVPDGDRLVSKTHLLLRLEGGALWAVDRGSTNGTELVRPGRPPQELVADVSVELHEGDQLSLGGVVVSVRRS</sequence>
<dbReference type="PANTHER" id="PTHR36115">
    <property type="entry name" value="PROLINE-RICH ANTIGEN HOMOLOG-RELATED"/>
    <property type="match status" value="1"/>
</dbReference>
<feature type="compositionally biased region" description="Low complexity" evidence="7">
    <location>
        <begin position="243"/>
        <end position="270"/>
    </location>
</feature>
<keyword evidence="2" id="KW-1003">Cell membrane</keyword>
<dbReference type="Pfam" id="PF00498">
    <property type="entry name" value="FHA"/>
    <property type="match status" value="1"/>
</dbReference>
<evidence type="ECO:0000259" key="9">
    <source>
        <dbReference type="PROSITE" id="PS50006"/>
    </source>
</evidence>
<evidence type="ECO:0000256" key="1">
    <source>
        <dbReference type="ARBA" id="ARBA00004651"/>
    </source>
</evidence>
<feature type="transmembrane region" description="Helical" evidence="8">
    <location>
        <begin position="58"/>
        <end position="80"/>
    </location>
</feature>
<evidence type="ECO:0000313" key="10">
    <source>
        <dbReference type="EMBL" id="PWJ51168.1"/>
    </source>
</evidence>
<evidence type="ECO:0000256" key="3">
    <source>
        <dbReference type="ARBA" id="ARBA00022553"/>
    </source>
</evidence>
<gene>
    <name evidence="10" type="ORF">BXY45_12145</name>
</gene>
<dbReference type="AlphaFoldDB" id="A0A316A1R6"/>
<feature type="compositionally biased region" description="Pro residues" evidence="7">
    <location>
        <begin position="204"/>
        <end position="242"/>
    </location>
</feature>
<name>A0A316A1R6_9ACTN</name>
<comment type="caution">
    <text evidence="10">The sequence shown here is derived from an EMBL/GenBank/DDBJ whole genome shotgun (WGS) entry which is preliminary data.</text>
</comment>
<protein>
    <submittedName>
        <fullName evidence="10">Putative RDD family membrane protein YckC</fullName>
    </submittedName>
</protein>
<dbReference type="RefSeq" id="WP_109775463.1">
    <property type="nucleotide sequence ID" value="NZ_QGDQ01000021.1"/>
</dbReference>
<dbReference type="Gene3D" id="2.60.200.20">
    <property type="match status" value="1"/>
</dbReference>
<feature type="region of interest" description="Disordered" evidence="7">
    <location>
        <begin position="162"/>
        <end position="291"/>
    </location>
</feature>
<evidence type="ECO:0000256" key="4">
    <source>
        <dbReference type="ARBA" id="ARBA00022692"/>
    </source>
</evidence>
<accession>A0A316A1R6</accession>
<evidence type="ECO:0000256" key="7">
    <source>
        <dbReference type="SAM" id="MobiDB-lite"/>
    </source>
</evidence>
<feature type="domain" description="FHA" evidence="9">
    <location>
        <begin position="307"/>
        <end position="361"/>
    </location>
</feature>
<dbReference type="EMBL" id="QGDQ01000021">
    <property type="protein sequence ID" value="PWJ51168.1"/>
    <property type="molecule type" value="Genomic_DNA"/>
</dbReference>
<reference evidence="10 11" key="1">
    <citation type="submission" date="2018-03" db="EMBL/GenBank/DDBJ databases">
        <title>Genomic Encyclopedia of Archaeal and Bacterial Type Strains, Phase II (KMG-II): from individual species to whole genera.</title>
        <authorList>
            <person name="Goeker M."/>
        </authorList>
    </citation>
    <scope>NUCLEOTIDE SEQUENCE [LARGE SCALE GENOMIC DNA]</scope>
    <source>
        <strain evidence="10 11">DSM 44889</strain>
    </source>
</reference>
<dbReference type="InterPro" id="IPR000253">
    <property type="entry name" value="FHA_dom"/>
</dbReference>